<organism evidence="1 2">
    <name type="scientific">Nelumbo nucifera</name>
    <name type="common">Sacred lotus</name>
    <dbReference type="NCBI Taxonomy" id="4432"/>
    <lineage>
        <taxon>Eukaryota</taxon>
        <taxon>Viridiplantae</taxon>
        <taxon>Streptophyta</taxon>
        <taxon>Embryophyta</taxon>
        <taxon>Tracheophyta</taxon>
        <taxon>Spermatophyta</taxon>
        <taxon>Magnoliopsida</taxon>
        <taxon>Proteales</taxon>
        <taxon>Nelumbonaceae</taxon>
        <taxon>Nelumbo</taxon>
    </lineage>
</organism>
<name>A0A822Z1I7_NELNU</name>
<dbReference type="AlphaFoldDB" id="A0A822Z1I7"/>
<accession>A0A822Z1I7</accession>
<gene>
    <name evidence="1" type="ORF">HUJ06_014597</name>
</gene>
<keyword evidence="2" id="KW-1185">Reference proteome</keyword>
<sequence>MFISLLGRVECARESFVFFGFGARQVTFSSVSIFLPFENG</sequence>
<dbReference type="EMBL" id="DUZY01000005">
    <property type="protein sequence ID" value="DAD40274.1"/>
    <property type="molecule type" value="Genomic_DNA"/>
</dbReference>
<evidence type="ECO:0000313" key="2">
    <source>
        <dbReference type="Proteomes" id="UP000607653"/>
    </source>
</evidence>
<proteinExistence type="predicted"/>
<reference evidence="1 2" key="1">
    <citation type="journal article" date="2020" name="Mol. Biol. Evol.">
        <title>Distinct Expression and Methylation Patterns for Genes with Different Fates following a Single Whole-Genome Duplication in Flowering Plants.</title>
        <authorList>
            <person name="Shi T."/>
            <person name="Rahmani R.S."/>
            <person name="Gugger P.F."/>
            <person name="Wang M."/>
            <person name="Li H."/>
            <person name="Zhang Y."/>
            <person name="Li Z."/>
            <person name="Wang Q."/>
            <person name="Van de Peer Y."/>
            <person name="Marchal K."/>
            <person name="Chen J."/>
        </authorList>
    </citation>
    <scope>NUCLEOTIDE SEQUENCE [LARGE SCALE GENOMIC DNA]</scope>
    <source>
        <tissue evidence="1">Leaf</tissue>
    </source>
</reference>
<comment type="caution">
    <text evidence="1">The sequence shown here is derived from an EMBL/GenBank/DDBJ whole genome shotgun (WGS) entry which is preliminary data.</text>
</comment>
<dbReference type="Proteomes" id="UP000607653">
    <property type="component" value="Unassembled WGS sequence"/>
</dbReference>
<protein>
    <submittedName>
        <fullName evidence="1">Uncharacterized protein</fullName>
    </submittedName>
</protein>
<evidence type="ECO:0000313" key="1">
    <source>
        <dbReference type="EMBL" id="DAD40274.1"/>
    </source>
</evidence>